<dbReference type="Proteomes" id="UP000030475">
    <property type="component" value="Unassembled WGS sequence"/>
</dbReference>
<sequence>MLVQPFEVNFNVIQRAQFLNQLVGEREQFRLKGTDHLAICLLKLRCVDQLPFLFRQRQQFDFAIDTFGHRALGHKIDTGLARATGRHLSQVPKVSDAHLIHRRRPIVDVESVNQTRNRRPLKVEVLRDLLLSQHVNVPPYRDSTVEKKRGCAPPHAPAP</sequence>
<gene>
    <name evidence="1" type="ORF">Y036_3291</name>
</gene>
<dbReference type="AlphaFoldDB" id="A0AA40JD68"/>
<evidence type="ECO:0000313" key="1">
    <source>
        <dbReference type="EMBL" id="KGX07974.1"/>
    </source>
</evidence>
<reference evidence="1 2" key="1">
    <citation type="submission" date="2014-08" db="EMBL/GenBank/DDBJ databases">
        <authorList>
            <person name="Bunnell A."/>
            <person name="Chain P.S."/>
            <person name="Chertkov O."/>
            <person name="Currie B.J."/>
            <person name="Daligault H.E."/>
            <person name="Davenport K.W."/>
            <person name="Davis C."/>
            <person name="Gleasner C.D."/>
            <person name="Johnson S.L."/>
            <person name="Kaestli M."/>
            <person name="Koren S."/>
            <person name="Kunde Y.A."/>
            <person name="Mayo M."/>
            <person name="McMurry K.K."/>
            <person name="Price E.P."/>
            <person name="Reitenga K.G."/>
            <person name="Robison R."/>
            <person name="Rosovitz M.J."/>
            <person name="Sarovich D.S."/>
            <person name="Teshima H."/>
        </authorList>
    </citation>
    <scope>NUCLEOTIDE SEQUENCE [LARGE SCALE GENOMIC DNA]</scope>
    <source>
        <strain evidence="1 2">MSHR44</strain>
    </source>
</reference>
<protein>
    <submittedName>
        <fullName evidence="1">Uncharacterized protein</fullName>
    </submittedName>
</protein>
<name>A0AA40JD68_BURPE</name>
<accession>A0AA40JD68</accession>
<organism evidence="1 2">
    <name type="scientific">Burkholderia pseudomallei</name>
    <name type="common">Pseudomonas pseudomallei</name>
    <dbReference type="NCBI Taxonomy" id="28450"/>
    <lineage>
        <taxon>Bacteria</taxon>
        <taxon>Pseudomonadati</taxon>
        <taxon>Pseudomonadota</taxon>
        <taxon>Betaproteobacteria</taxon>
        <taxon>Burkholderiales</taxon>
        <taxon>Burkholderiaceae</taxon>
        <taxon>Burkholderia</taxon>
        <taxon>pseudomallei group</taxon>
    </lineage>
</organism>
<evidence type="ECO:0000313" key="2">
    <source>
        <dbReference type="Proteomes" id="UP000030475"/>
    </source>
</evidence>
<dbReference type="EMBL" id="JQIM01000010">
    <property type="protein sequence ID" value="KGX07974.1"/>
    <property type="molecule type" value="Genomic_DNA"/>
</dbReference>
<comment type="caution">
    <text evidence="1">The sequence shown here is derived from an EMBL/GenBank/DDBJ whole genome shotgun (WGS) entry which is preliminary data.</text>
</comment>
<proteinExistence type="predicted"/>